<dbReference type="Pfam" id="PF00069">
    <property type="entry name" value="Pkinase"/>
    <property type="match status" value="1"/>
</dbReference>
<gene>
    <name evidence="12" type="ORF">B9G98_00018</name>
</gene>
<comment type="caution">
    <text evidence="12">The sequence shown here is derived from an EMBL/GenBank/DDBJ whole genome shotgun (WGS) entry which is preliminary data.</text>
</comment>
<organism evidence="12 13">
    <name type="scientific">Wickerhamiella sorbophila</name>
    <dbReference type="NCBI Taxonomy" id="45607"/>
    <lineage>
        <taxon>Eukaryota</taxon>
        <taxon>Fungi</taxon>
        <taxon>Dikarya</taxon>
        <taxon>Ascomycota</taxon>
        <taxon>Saccharomycotina</taxon>
        <taxon>Dipodascomycetes</taxon>
        <taxon>Dipodascales</taxon>
        <taxon>Trichomonascaceae</taxon>
        <taxon>Wickerhamiella</taxon>
    </lineage>
</organism>
<dbReference type="GO" id="GO:0000749">
    <property type="term" value="P:response to pheromone triggering conjugation with cellular fusion"/>
    <property type="evidence" value="ECO:0007669"/>
    <property type="project" value="UniProtKB-ARBA"/>
</dbReference>
<evidence type="ECO:0000256" key="9">
    <source>
        <dbReference type="ARBA" id="ARBA00048679"/>
    </source>
</evidence>
<evidence type="ECO:0000256" key="10">
    <source>
        <dbReference type="SAM" id="MobiDB-lite"/>
    </source>
</evidence>
<evidence type="ECO:0000256" key="5">
    <source>
        <dbReference type="ARBA" id="ARBA00022741"/>
    </source>
</evidence>
<keyword evidence="3" id="KW-0723">Serine/threonine-protein kinase</keyword>
<dbReference type="Gene3D" id="1.10.510.10">
    <property type="entry name" value="Transferase(Phosphotransferase) domain 1"/>
    <property type="match status" value="1"/>
</dbReference>
<dbReference type="GeneID" id="36513767"/>
<keyword evidence="6 12" id="KW-0418">Kinase</keyword>
<evidence type="ECO:0000256" key="3">
    <source>
        <dbReference type="ARBA" id="ARBA00022527"/>
    </source>
</evidence>
<dbReference type="GO" id="GO:0005524">
    <property type="term" value="F:ATP binding"/>
    <property type="evidence" value="ECO:0007669"/>
    <property type="project" value="UniProtKB-KW"/>
</dbReference>
<feature type="region of interest" description="Disordered" evidence="10">
    <location>
        <begin position="1"/>
        <end position="75"/>
    </location>
</feature>
<protein>
    <recommendedName>
        <fullName evidence="2">non-specific serine/threonine protein kinase</fullName>
        <ecNumber evidence="2">2.7.11.1</ecNumber>
    </recommendedName>
</protein>
<dbReference type="FunFam" id="1.10.510.10:FF:000121">
    <property type="entry name" value="Serine/threonine-protein kinase nrc-2"/>
    <property type="match status" value="1"/>
</dbReference>
<evidence type="ECO:0000313" key="12">
    <source>
        <dbReference type="EMBL" id="PRT52398.1"/>
    </source>
</evidence>
<evidence type="ECO:0000256" key="8">
    <source>
        <dbReference type="ARBA" id="ARBA00047899"/>
    </source>
</evidence>
<dbReference type="GO" id="GO:0097035">
    <property type="term" value="P:regulation of membrane lipid distribution"/>
    <property type="evidence" value="ECO:0007669"/>
    <property type="project" value="UniProtKB-ARBA"/>
</dbReference>
<dbReference type="RefSeq" id="XP_024662344.1">
    <property type="nucleotide sequence ID" value="XM_024806576.1"/>
</dbReference>
<keyword evidence="5" id="KW-0547">Nucleotide-binding</keyword>
<evidence type="ECO:0000256" key="2">
    <source>
        <dbReference type="ARBA" id="ARBA00012513"/>
    </source>
</evidence>
<evidence type="ECO:0000256" key="7">
    <source>
        <dbReference type="ARBA" id="ARBA00022840"/>
    </source>
</evidence>
<dbReference type="AlphaFoldDB" id="A0A2T0FBM0"/>
<dbReference type="PANTHER" id="PTHR45637">
    <property type="entry name" value="FLIPPASE KINASE 1-RELATED"/>
    <property type="match status" value="1"/>
</dbReference>
<dbReference type="Gene3D" id="3.30.200.20">
    <property type="entry name" value="Phosphorylase Kinase, domain 1"/>
    <property type="match status" value="1"/>
</dbReference>
<keyword evidence="13" id="KW-1185">Reference proteome</keyword>
<accession>A0A2T0FBM0</accession>
<dbReference type="SMART" id="SM00220">
    <property type="entry name" value="S_TKc"/>
    <property type="match status" value="1"/>
</dbReference>
<dbReference type="PROSITE" id="PS50011">
    <property type="entry name" value="PROTEIN_KINASE_DOM"/>
    <property type="match status" value="1"/>
</dbReference>
<dbReference type="PROSITE" id="PS00108">
    <property type="entry name" value="PROTEIN_KINASE_ST"/>
    <property type="match status" value="1"/>
</dbReference>
<keyword evidence="7" id="KW-0067">ATP-binding</keyword>
<evidence type="ECO:0000256" key="4">
    <source>
        <dbReference type="ARBA" id="ARBA00022679"/>
    </source>
</evidence>
<feature type="region of interest" description="Disordered" evidence="10">
    <location>
        <begin position="562"/>
        <end position="601"/>
    </location>
</feature>
<dbReference type="STRING" id="45607.A0A2T0FBM0"/>
<feature type="region of interest" description="Disordered" evidence="10">
    <location>
        <begin position="177"/>
        <end position="208"/>
    </location>
</feature>
<feature type="region of interest" description="Disordered" evidence="10">
    <location>
        <begin position="103"/>
        <end position="147"/>
    </location>
</feature>
<comment type="similarity">
    <text evidence="1">Belongs to the protein kinase superfamily. AGC Ser/Thr protein kinase family.</text>
</comment>
<feature type="compositionally biased region" description="Basic and acidic residues" evidence="10">
    <location>
        <begin position="582"/>
        <end position="597"/>
    </location>
</feature>
<proteinExistence type="inferred from homology"/>
<dbReference type="InterPro" id="IPR011009">
    <property type="entry name" value="Kinase-like_dom_sf"/>
</dbReference>
<dbReference type="OrthoDB" id="432483at2759"/>
<sequence length="641" mass="69849">MRLTAKSLPAEVEMERDSPTPNIGFRIRNLFRMSGGGTTAGSSSGQVMDQSSKDSSASLSIPTNVEEGLSDSASSQDLAVPVIVSPPATPNKRRLGVFNRFRSASTSNSNPSTPSPPLDPQDPLSNVPASPEKLEAPSMAAAAAAQALHSRGPEYGGLANENPKAPEADRSIFRNLRRVASAPNTSRADSGSRRGSVTSNNFPSNGSVLSLNFSDGRNDSMSTYGGHLGSQGKLYAGRSRSYSRSSTKISAAEVGPGSFEKLKLIGRGDVGKVYLVRDRRTHENYALKVLNKKEMVKRRKIQRALAEQEILATANHPFIVTLYHSFQSDEFLYLCMEYCGGGEFFRALQSREGKCLPEADARFYAAEVTAALEYLHLMGYIYRDLKPENILLHESGHIMLSDFDLSKQSKISGQPTMAGLKGSASRPAIDTKACIGDFRTNSFVGTEDYIAPEVIKGNGHTSAVDWWTLGILLYEMLYGITPFKGADRKTTFKNVLVNEVVFMDSGGFQHISSACRSIIRKLLTKDEKKRLGSRAGASDIKQHPFFKNTQWALLRNQRPPIVPAEEQSSTGTWLSAPPPPLRESDSLELGERWDSRRPSQAVETGEDLFAGFSSVSLHYEMESHYPLADIPSGDLAAGAYA</sequence>
<reference evidence="12 13" key="1">
    <citation type="submission" date="2017-04" db="EMBL/GenBank/DDBJ databases">
        <title>Genome sequencing of [Candida] sorbophila.</title>
        <authorList>
            <person name="Ahn J.O."/>
        </authorList>
    </citation>
    <scope>NUCLEOTIDE SEQUENCE [LARGE SCALE GENOMIC DNA]</scope>
    <source>
        <strain evidence="12 13">DS02</strain>
    </source>
</reference>
<evidence type="ECO:0000256" key="6">
    <source>
        <dbReference type="ARBA" id="ARBA00022777"/>
    </source>
</evidence>
<dbReference type="EMBL" id="NDIQ01000001">
    <property type="protein sequence ID" value="PRT52398.1"/>
    <property type="molecule type" value="Genomic_DNA"/>
</dbReference>
<dbReference type="FunFam" id="3.30.200.20:FF:000042">
    <property type="entry name" value="Aurora kinase A"/>
    <property type="match status" value="1"/>
</dbReference>
<evidence type="ECO:0000256" key="1">
    <source>
        <dbReference type="ARBA" id="ARBA00009903"/>
    </source>
</evidence>
<feature type="domain" description="Protein kinase" evidence="11">
    <location>
        <begin position="259"/>
        <end position="546"/>
    </location>
</feature>
<dbReference type="GO" id="GO:0004674">
    <property type="term" value="F:protein serine/threonine kinase activity"/>
    <property type="evidence" value="ECO:0007669"/>
    <property type="project" value="UniProtKB-KW"/>
</dbReference>
<dbReference type="Proteomes" id="UP000238350">
    <property type="component" value="Unassembled WGS sequence"/>
</dbReference>
<dbReference type="SUPFAM" id="SSF56112">
    <property type="entry name" value="Protein kinase-like (PK-like)"/>
    <property type="match status" value="1"/>
</dbReference>
<dbReference type="InterPro" id="IPR000719">
    <property type="entry name" value="Prot_kinase_dom"/>
</dbReference>
<dbReference type="CDD" id="cd05574">
    <property type="entry name" value="STKc_phototropin_like"/>
    <property type="match status" value="1"/>
</dbReference>
<evidence type="ECO:0000259" key="11">
    <source>
        <dbReference type="PROSITE" id="PS50011"/>
    </source>
</evidence>
<feature type="compositionally biased region" description="Polar residues" evidence="10">
    <location>
        <begin position="182"/>
        <end position="208"/>
    </location>
</feature>
<comment type="catalytic activity">
    <reaction evidence="9">
        <text>L-seryl-[protein] + ATP = O-phospho-L-seryl-[protein] + ADP + H(+)</text>
        <dbReference type="Rhea" id="RHEA:17989"/>
        <dbReference type="Rhea" id="RHEA-COMP:9863"/>
        <dbReference type="Rhea" id="RHEA-COMP:11604"/>
        <dbReference type="ChEBI" id="CHEBI:15378"/>
        <dbReference type="ChEBI" id="CHEBI:29999"/>
        <dbReference type="ChEBI" id="CHEBI:30616"/>
        <dbReference type="ChEBI" id="CHEBI:83421"/>
        <dbReference type="ChEBI" id="CHEBI:456216"/>
        <dbReference type="EC" id="2.7.11.1"/>
    </reaction>
</comment>
<evidence type="ECO:0000313" key="13">
    <source>
        <dbReference type="Proteomes" id="UP000238350"/>
    </source>
</evidence>
<dbReference type="InterPro" id="IPR008271">
    <property type="entry name" value="Ser/Thr_kinase_AS"/>
</dbReference>
<dbReference type="EC" id="2.7.11.1" evidence="2"/>
<comment type="catalytic activity">
    <reaction evidence="8">
        <text>L-threonyl-[protein] + ATP = O-phospho-L-threonyl-[protein] + ADP + H(+)</text>
        <dbReference type="Rhea" id="RHEA:46608"/>
        <dbReference type="Rhea" id="RHEA-COMP:11060"/>
        <dbReference type="Rhea" id="RHEA-COMP:11605"/>
        <dbReference type="ChEBI" id="CHEBI:15378"/>
        <dbReference type="ChEBI" id="CHEBI:30013"/>
        <dbReference type="ChEBI" id="CHEBI:30616"/>
        <dbReference type="ChEBI" id="CHEBI:61977"/>
        <dbReference type="ChEBI" id="CHEBI:456216"/>
        <dbReference type="EC" id="2.7.11.1"/>
    </reaction>
</comment>
<keyword evidence="4" id="KW-0808">Transferase</keyword>
<name>A0A2T0FBM0_9ASCO</name>